<feature type="compositionally biased region" description="Basic residues" evidence="6">
    <location>
        <begin position="694"/>
        <end position="703"/>
    </location>
</feature>
<feature type="region of interest" description="Disordered" evidence="6">
    <location>
        <begin position="108"/>
        <end position="145"/>
    </location>
</feature>
<accession>A0AAE8MRU6</accession>
<evidence type="ECO:0000256" key="6">
    <source>
        <dbReference type="SAM" id="MobiDB-lite"/>
    </source>
</evidence>
<feature type="compositionally biased region" description="Basic residues" evidence="6">
    <location>
        <begin position="628"/>
        <end position="638"/>
    </location>
</feature>
<feature type="region of interest" description="Disordered" evidence="6">
    <location>
        <begin position="41"/>
        <end position="69"/>
    </location>
</feature>
<sequence>MRGKHIEGSIEHLILRIACSGFQGCSVEDVLSSFSKASSDAQNEAVREDPNGQPVTAGDTPADKATQGIANEENANIWRWITSKPDISVGQGRKWNHLSLEQVLDLPEAPPREDAAAPSDGPSESRDTPTDKVSEPPSDALPPHRPRLYVTESKMWECVAGHGVDYQKLPRFEWLALVGIASIMEKGILQGDLTRLVGQDKRSLPRRTDELARKGYIEKRPILARGCKTSKLWLKAFAPAAPAQNEATETSAEDATPAFPSAALVTDLEPVPWRDHWTGNTIDYAMLGRTIMAVVKEFGVIRYQDLRVKLGVAGHRWQMKVVTRTCRFFIELGLLQYVTASLGNRIFRDCLKFKRDLTSEDLAVFISGGGSAFRFGNNHEPRKPSSKRPEDDAIGAFPTERWNPDKPLTISTLQLILASGTKGITNKGLAFNTIGGCLERHISAVSTAVSMSHSQPSHLRHFQARKDYCRSGRVASYRFFPDGLMSVEELRLPAIVESDAADPLAPDTSSIAPTRPAAGRDYGFRAVELQPRTRPKKEPIAEVNSGKRPADDDDHEGRKRQKTGAATDVSVAVNNENDQVTSEPQDPEHGGDAVESIVAGTPETTTQGVEHEEGTIIARTPVGIARGRGGRKRGRGRKSTTDRDDYAPSSKSKGSSWDCEKCGGTWKNDIGLKYHLTKSRTTCNPAYVENPHPRGSRKPRGGRSRQAPRAVYRLGECKVLAQRKWKGDVAIGTRQSLQRSTLDDASSSSGGDIIQKDTRSLPDTNGLSLPGTFIGGIIDTPLAKARTGLAISSPQKPKLVDSAKRRPRGGVKSSPLSHGTPPRRRKAQDPSTPTSAASEREPTNEPGLGDAYGASELNGGAIDGPSAYPSPDGKAYEAPRDDGLETPEASGDTATDHWIPPFEPSQALKESVATGEARDMLRVREIAEYLLRSNGGAFPSRVSLWHAAVVVWHRTFPKDPIPTYAISQRVVKELARKKRATENMFAFRNSAGSISDCYLLVTHGMDPNLPQFQELKTLMKSSHPRPYIPPAFTHSPTTASSGEDGNAPQWGTGRGKHVMSIEVLDAPVYIYQASQERRAVSNVDDVADEDGQLRCQPVSTVPRGPYKPTPAFKPTATSRWSPSATEWQAVGTPIGGVRFLEPNTHLAEDEIAIDPALEAYRFPDDARDAEDVPEEARLENGDAPPSHRQKLNVQFMQNAEIKRRGDDWPDLEDEFFESGDGSFTVVGSVPDREWGSQHGQQHRTWLSSQAGPKGPVYGPYVPPEHGDYRVSAPTSPVHTRGSAPRGRPRTRRDQALPRPKLKSRTLTTIGGFEGDRPSGPVVAPVTIGDFTSEEALTVAFVAVRLLLGGSNKAIDWGFIMKLFPDQTLEDLRRFWIKLSKDRVHFLGSFTEKFQNEFLTAYENDELPSLNYDNIPGYDWQQLIEWGIALRRTNFVKLPVRRSKGANKTTKRDFVLEDHSEQPRHWHERFFHYQASVFTRFELATSEAAAIKISSKKPTQVPPPDPEPTLLEEAISWVRALCCTPTDRCAPEVVKDKLMTLADDATRVNEVLDQAVNSLNNRRIITKRIRAKPYMLSRPFQTNLAKFGQEKKFRGASEFKAALDETFRRGEAFKMPFLTDDGAHMAVMNLYARGRIEITGTDVPKVPLGFRPGNYESRKMPKTHLLFGLLATPTADYLYDEDIGVLARAAETAPPADAPGRLLPFWLDFFGDANPEMWTKLLGLVCFMLAIRGSMPFHMLSLQTKTYLEDFDLRLLVGWCKDVGLLVEDPRSGGLSVTEWWWLVVGRQREWNSEAEEAIEAEGEMEAAEGPEGKTPRPRGRPRKKNGPGGKGKGKAVETRAASVAT</sequence>
<evidence type="ECO:0000256" key="3">
    <source>
        <dbReference type="ARBA" id="ARBA00023125"/>
    </source>
</evidence>
<evidence type="ECO:0000313" key="10">
    <source>
        <dbReference type="Proteomes" id="UP001187682"/>
    </source>
</evidence>
<feature type="compositionally biased region" description="Basic and acidic residues" evidence="6">
    <location>
        <begin position="123"/>
        <end position="134"/>
    </location>
</feature>
<dbReference type="EMBL" id="ONZQ02000002">
    <property type="protein sequence ID" value="SPN98883.1"/>
    <property type="molecule type" value="Genomic_DNA"/>
</dbReference>
<keyword evidence="2" id="KW-0597">Phosphoprotein</keyword>
<dbReference type="InterPro" id="IPR046488">
    <property type="entry name" value="Sfc3/Tfc3_C"/>
</dbReference>
<feature type="domain" description="Transcription factor tau subunit sfc3/Tfc3 C-terminal" evidence="8">
    <location>
        <begin position="1333"/>
        <end position="1739"/>
    </location>
</feature>
<proteinExistence type="predicted"/>
<feature type="region of interest" description="Disordered" evidence="6">
    <location>
        <begin position="683"/>
        <end position="709"/>
    </location>
</feature>
<gene>
    <name evidence="9" type="ORF">DNG_01923</name>
</gene>
<feature type="compositionally biased region" description="Basic and acidic residues" evidence="6">
    <location>
        <begin position="874"/>
        <end position="883"/>
    </location>
</feature>
<feature type="compositionally biased region" description="Basic residues" evidence="6">
    <location>
        <begin position="1815"/>
        <end position="1825"/>
    </location>
</feature>
<reference evidence="9" key="1">
    <citation type="submission" date="2018-03" db="EMBL/GenBank/DDBJ databases">
        <authorList>
            <person name="Guldener U."/>
        </authorList>
    </citation>
    <scope>NUCLEOTIDE SEQUENCE</scope>
</reference>
<comment type="caution">
    <text evidence="9">The sequence shown here is derived from an EMBL/GenBank/DDBJ whole genome shotgun (WGS) entry which is preliminary data.</text>
</comment>
<dbReference type="Proteomes" id="UP001187682">
    <property type="component" value="Unassembled WGS sequence"/>
</dbReference>
<feature type="compositionally biased region" description="Basic and acidic residues" evidence="6">
    <location>
        <begin position="1167"/>
        <end position="1180"/>
    </location>
</feature>
<evidence type="ECO:0000259" key="8">
    <source>
        <dbReference type="Pfam" id="PF20222"/>
    </source>
</evidence>
<evidence type="ECO:0000256" key="5">
    <source>
        <dbReference type="ARBA" id="ARBA00023242"/>
    </source>
</evidence>
<dbReference type="GO" id="GO:0003677">
    <property type="term" value="F:DNA binding"/>
    <property type="evidence" value="ECO:0007669"/>
    <property type="project" value="UniProtKB-KW"/>
</dbReference>
<feature type="region of interest" description="Disordered" evidence="6">
    <location>
        <begin position="526"/>
        <end position="573"/>
    </location>
</feature>
<dbReference type="InterPro" id="IPR007309">
    <property type="entry name" value="TFIIIC_Bblock-bd"/>
</dbReference>
<dbReference type="GO" id="GO:0006384">
    <property type="term" value="P:transcription initiation at RNA polymerase III promoter"/>
    <property type="evidence" value="ECO:0007669"/>
    <property type="project" value="InterPro"/>
</dbReference>
<dbReference type="Pfam" id="PF04182">
    <property type="entry name" value="B-block_TFIIIC"/>
    <property type="match status" value="1"/>
</dbReference>
<name>A0AAE8MRU6_9PEZI</name>
<dbReference type="GO" id="GO:0000127">
    <property type="term" value="C:transcription factor TFIIIC complex"/>
    <property type="evidence" value="ECO:0007669"/>
    <property type="project" value="InterPro"/>
</dbReference>
<feature type="region of interest" description="Disordered" evidence="6">
    <location>
        <begin position="737"/>
        <end position="767"/>
    </location>
</feature>
<organism evidence="9 10">
    <name type="scientific">Cephalotrichum gorgonifer</name>
    <dbReference type="NCBI Taxonomy" id="2041049"/>
    <lineage>
        <taxon>Eukaryota</taxon>
        <taxon>Fungi</taxon>
        <taxon>Dikarya</taxon>
        <taxon>Ascomycota</taxon>
        <taxon>Pezizomycotina</taxon>
        <taxon>Sordariomycetes</taxon>
        <taxon>Hypocreomycetidae</taxon>
        <taxon>Microascales</taxon>
        <taxon>Microascaceae</taxon>
        <taxon>Cephalotrichum</taxon>
    </lineage>
</organism>
<keyword evidence="4" id="KW-0804">Transcription</keyword>
<keyword evidence="3" id="KW-0238">DNA-binding</keyword>
<feature type="region of interest" description="Disordered" evidence="6">
    <location>
        <begin position="1794"/>
        <end position="1845"/>
    </location>
</feature>
<evidence type="ECO:0000256" key="2">
    <source>
        <dbReference type="ARBA" id="ARBA00022553"/>
    </source>
</evidence>
<feature type="region of interest" description="Disordered" evidence="6">
    <location>
        <begin position="1269"/>
        <end position="1298"/>
    </location>
</feature>
<protein>
    <submittedName>
        <fullName evidence="9">Uncharacterized protein</fullName>
    </submittedName>
</protein>
<dbReference type="PANTHER" id="PTHR15180:SF1">
    <property type="entry name" value="GENERAL TRANSCRIPTION FACTOR 3C POLYPEPTIDE 1"/>
    <property type="match status" value="1"/>
</dbReference>
<feature type="region of interest" description="Disordered" evidence="6">
    <location>
        <begin position="1095"/>
        <end position="1120"/>
    </location>
</feature>
<feature type="region of interest" description="Disordered" evidence="6">
    <location>
        <begin position="1027"/>
        <end position="1053"/>
    </location>
</feature>
<feature type="region of interest" description="Disordered" evidence="6">
    <location>
        <begin position="502"/>
        <end position="521"/>
    </location>
</feature>
<evidence type="ECO:0000259" key="7">
    <source>
        <dbReference type="Pfam" id="PF04182"/>
    </source>
</evidence>
<feature type="region of interest" description="Disordered" evidence="6">
    <location>
        <begin position="1167"/>
        <end position="1187"/>
    </location>
</feature>
<evidence type="ECO:0000256" key="4">
    <source>
        <dbReference type="ARBA" id="ARBA00023163"/>
    </source>
</evidence>
<feature type="domain" description="B-block binding subunit of TFIIIC" evidence="7">
    <location>
        <begin position="171"/>
        <end position="238"/>
    </location>
</feature>
<feature type="compositionally biased region" description="Acidic residues" evidence="6">
    <location>
        <begin position="1794"/>
        <end position="1808"/>
    </location>
</feature>
<dbReference type="Pfam" id="PF20222">
    <property type="entry name" value="DUF6581"/>
    <property type="match status" value="1"/>
</dbReference>
<dbReference type="GO" id="GO:0005634">
    <property type="term" value="C:nucleus"/>
    <property type="evidence" value="ECO:0007669"/>
    <property type="project" value="UniProtKB-SubCell"/>
</dbReference>
<dbReference type="PANTHER" id="PTHR15180">
    <property type="entry name" value="GENERAL TRANSCRIPTION FACTOR 3C POLYPEPTIDE 1"/>
    <property type="match status" value="1"/>
</dbReference>
<dbReference type="GO" id="GO:0042791">
    <property type="term" value="P:5S class rRNA transcription by RNA polymerase III"/>
    <property type="evidence" value="ECO:0007669"/>
    <property type="project" value="TreeGrafter"/>
</dbReference>
<evidence type="ECO:0000313" key="9">
    <source>
        <dbReference type="EMBL" id="SPN98883.1"/>
    </source>
</evidence>
<feature type="region of interest" description="Disordered" evidence="6">
    <location>
        <begin position="604"/>
        <end position="658"/>
    </location>
</feature>
<evidence type="ECO:0000256" key="1">
    <source>
        <dbReference type="ARBA" id="ARBA00004123"/>
    </source>
</evidence>
<keyword evidence="5" id="KW-0539">Nucleus</keyword>
<dbReference type="InterPro" id="IPR044210">
    <property type="entry name" value="Tfc3-like"/>
</dbReference>
<keyword evidence="10" id="KW-1185">Reference proteome</keyword>
<feature type="compositionally biased region" description="Polar residues" evidence="6">
    <location>
        <begin position="1034"/>
        <end position="1043"/>
    </location>
</feature>
<comment type="subcellular location">
    <subcellularLocation>
        <location evidence="1">Nucleus</location>
    </subcellularLocation>
</comment>
<feature type="region of interest" description="Disordered" evidence="6">
    <location>
        <begin position="788"/>
        <end position="914"/>
    </location>
</feature>